<evidence type="ECO:0008006" key="4">
    <source>
        <dbReference type="Google" id="ProtNLM"/>
    </source>
</evidence>
<accession>A0A1I5MV31</accession>
<organism evidence="2 3">
    <name type="scientific">Cohaesibacter marisflavi</name>
    <dbReference type="NCBI Taxonomy" id="655353"/>
    <lineage>
        <taxon>Bacteria</taxon>
        <taxon>Pseudomonadati</taxon>
        <taxon>Pseudomonadota</taxon>
        <taxon>Alphaproteobacteria</taxon>
        <taxon>Hyphomicrobiales</taxon>
        <taxon>Cohaesibacteraceae</taxon>
    </lineage>
</organism>
<sequence length="61" mass="7285">MNYIDLDINHDGFVKLSEMKEILETFSEAVELRVSASDAEIRRLRNELETERRLRFAMARR</sequence>
<dbReference type="Proteomes" id="UP000199236">
    <property type="component" value="Unassembled WGS sequence"/>
</dbReference>
<proteinExistence type="predicted"/>
<dbReference type="STRING" id="655353.SAMN04488056_12325"/>
<dbReference type="AlphaFoldDB" id="A0A1I5MV31"/>
<evidence type="ECO:0000313" key="2">
    <source>
        <dbReference type="EMBL" id="SFP12881.1"/>
    </source>
</evidence>
<evidence type="ECO:0000313" key="3">
    <source>
        <dbReference type="Proteomes" id="UP000199236"/>
    </source>
</evidence>
<keyword evidence="3" id="KW-1185">Reference proteome</keyword>
<protein>
    <recommendedName>
        <fullName evidence="4">EF-hand domain-containing protein</fullName>
    </recommendedName>
</protein>
<name>A0A1I5MV31_9HYPH</name>
<dbReference type="EMBL" id="FOVR01000023">
    <property type="protein sequence ID" value="SFP12881.1"/>
    <property type="molecule type" value="Genomic_DNA"/>
</dbReference>
<reference evidence="2 3" key="1">
    <citation type="submission" date="2016-10" db="EMBL/GenBank/DDBJ databases">
        <authorList>
            <person name="de Groot N.N."/>
        </authorList>
    </citation>
    <scope>NUCLEOTIDE SEQUENCE [LARGE SCALE GENOMIC DNA]</scope>
    <source>
        <strain evidence="2 3">CGMCC 1.9157</strain>
    </source>
</reference>
<dbReference type="RefSeq" id="WP_090075610.1">
    <property type="nucleotide sequence ID" value="NZ_FOVR01000023.1"/>
</dbReference>
<feature type="coiled-coil region" evidence="1">
    <location>
        <begin position="27"/>
        <end position="54"/>
    </location>
</feature>
<gene>
    <name evidence="2" type="ORF">SAMN04488056_12325</name>
</gene>
<evidence type="ECO:0000256" key="1">
    <source>
        <dbReference type="SAM" id="Coils"/>
    </source>
</evidence>
<keyword evidence="1" id="KW-0175">Coiled coil</keyword>